<organism evidence="3 4">
    <name type="scientific">Halohasta litchfieldiae</name>
    <dbReference type="NCBI Taxonomy" id="1073996"/>
    <lineage>
        <taxon>Archaea</taxon>
        <taxon>Methanobacteriati</taxon>
        <taxon>Methanobacteriota</taxon>
        <taxon>Stenosarchaea group</taxon>
        <taxon>Halobacteria</taxon>
        <taxon>Halobacteriales</taxon>
        <taxon>Haloferacaceae</taxon>
        <taxon>Halohasta</taxon>
    </lineage>
</organism>
<evidence type="ECO:0008006" key="5">
    <source>
        <dbReference type="Google" id="ProtNLM"/>
    </source>
</evidence>
<keyword evidence="4" id="KW-1185">Reference proteome</keyword>
<dbReference type="RefSeq" id="WP_089671296.1">
    <property type="nucleotide sequence ID" value="NZ_CP024845.1"/>
</dbReference>
<evidence type="ECO:0000313" key="4">
    <source>
        <dbReference type="Proteomes" id="UP000198888"/>
    </source>
</evidence>
<keyword evidence="2" id="KW-0812">Transmembrane</keyword>
<dbReference type="AlphaFoldDB" id="A0A1H6SBE4"/>
<name>A0A1H6SBE4_9EURY</name>
<dbReference type="GeneID" id="35001845"/>
<accession>A0A2H4Q0G1</accession>
<evidence type="ECO:0000256" key="1">
    <source>
        <dbReference type="SAM" id="MobiDB-lite"/>
    </source>
</evidence>
<proteinExistence type="predicted"/>
<accession>A0A1H6SBE4</accession>
<feature type="region of interest" description="Disordered" evidence="1">
    <location>
        <begin position="97"/>
        <end position="134"/>
    </location>
</feature>
<dbReference type="Pfam" id="PF20389">
    <property type="entry name" value="DUF6684"/>
    <property type="match status" value="1"/>
</dbReference>
<keyword evidence="2" id="KW-1133">Transmembrane helix</keyword>
<evidence type="ECO:0000313" key="3">
    <source>
        <dbReference type="EMBL" id="SEI64146.1"/>
    </source>
</evidence>
<feature type="compositionally biased region" description="Acidic residues" evidence="1">
    <location>
        <begin position="114"/>
        <end position="127"/>
    </location>
</feature>
<sequence>METEIFDKETILDLMVNFIPLGIILFFFGVYSIYAPWGFDLLPSGQMYGIMGIMFVALLILTYISAKAIAGDEKRAAVYPQGQAGLDGAKTVDEIEHGIEADEAGAEPESAAAEADETAGSDAESETAESTKSE</sequence>
<protein>
    <recommendedName>
        <fullName evidence="5">Cox cluster protein</fullName>
    </recommendedName>
</protein>
<dbReference type="STRING" id="1073996.SAMN05444271_104167"/>
<dbReference type="KEGG" id="hae:halTADL_1031"/>
<dbReference type="OrthoDB" id="306958at2157"/>
<reference evidence="3 4" key="1">
    <citation type="submission" date="2016-10" db="EMBL/GenBank/DDBJ databases">
        <authorList>
            <person name="de Groot N.N."/>
        </authorList>
    </citation>
    <scope>NUCLEOTIDE SEQUENCE [LARGE SCALE GENOMIC DNA]</scope>
    <source>
        <strain evidence="3 4">DSM 22187</strain>
    </source>
</reference>
<dbReference type="Proteomes" id="UP000198888">
    <property type="component" value="Unassembled WGS sequence"/>
</dbReference>
<evidence type="ECO:0000256" key="2">
    <source>
        <dbReference type="SAM" id="Phobius"/>
    </source>
</evidence>
<dbReference type="EMBL" id="FNYR01000004">
    <property type="protein sequence ID" value="SEI64146.1"/>
    <property type="molecule type" value="Genomic_DNA"/>
</dbReference>
<keyword evidence="2" id="KW-0472">Membrane</keyword>
<feature type="transmembrane region" description="Helical" evidence="2">
    <location>
        <begin position="12"/>
        <end position="34"/>
    </location>
</feature>
<feature type="transmembrane region" description="Helical" evidence="2">
    <location>
        <begin position="46"/>
        <end position="66"/>
    </location>
</feature>
<dbReference type="InterPro" id="IPR046506">
    <property type="entry name" value="DUF6684"/>
</dbReference>
<gene>
    <name evidence="3" type="ORF">SAMN05444271_104167</name>
</gene>